<evidence type="ECO:0000313" key="11">
    <source>
        <dbReference type="Proteomes" id="UP001306508"/>
    </source>
</evidence>
<evidence type="ECO:0000259" key="9">
    <source>
        <dbReference type="Pfam" id="PF02811"/>
    </source>
</evidence>
<gene>
    <name evidence="10" type="ORF">RI543_001901</name>
</gene>
<comment type="pathway">
    <text evidence="1 8">Amino-acid biosynthesis; L-histidine biosynthesis; L-histidine from 5-phospho-alpha-D-ribose 1-diphosphate: step 8/9.</text>
</comment>
<keyword evidence="4 8" id="KW-0028">Amino-acid biosynthesis</keyword>
<evidence type="ECO:0000313" key="10">
    <source>
        <dbReference type="EMBL" id="KAK5780778.1"/>
    </source>
</evidence>
<comment type="catalytic activity">
    <reaction evidence="7 8">
        <text>L-histidinol phosphate + H2O = L-histidinol + phosphate</text>
        <dbReference type="Rhea" id="RHEA:14465"/>
        <dbReference type="ChEBI" id="CHEBI:15377"/>
        <dbReference type="ChEBI" id="CHEBI:43474"/>
        <dbReference type="ChEBI" id="CHEBI:57699"/>
        <dbReference type="ChEBI" id="CHEBI:57980"/>
        <dbReference type="EC" id="3.1.3.15"/>
    </reaction>
</comment>
<dbReference type="PANTHER" id="PTHR21039">
    <property type="entry name" value="HISTIDINOL PHOSPHATASE-RELATED"/>
    <property type="match status" value="1"/>
</dbReference>
<dbReference type="AlphaFoldDB" id="A0AAN7WTI0"/>
<dbReference type="EMBL" id="JAWIZZ010000040">
    <property type="protein sequence ID" value="KAK5780778.1"/>
    <property type="molecule type" value="Genomic_DNA"/>
</dbReference>
<dbReference type="GO" id="GO:0004401">
    <property type="term" value="F:histidinol-phosphatase activity"/>
    <property type="evidence" value="ECO:0007669"/>
    <property type="project" value="UniProtKB-UniRule"/>
</dbReference>
<dbReference type="SUPFAM" id="SSF89550">
    <property type="entry name" value="PHP domain-like"/>
    <property type="match status" value="1"/>
</dbReference>
<organism evidence="10 11">
    <name type="scientific">Arxiozyma heterogenica</name>
    <dbReference type="NCBI Taxonomy" id="278026"/>
    <lineage>
        <taxon>Eukaryota</taxon>
        <taxon>Fungi</taxon>
        <taxon>Dikarya</taxon>
        <taxon>Ascomycota</taxon>
        <taxon>Saccharomycotina</taxon>
        <taxon>Saccharomycetes</taxon>
        <taxon>Saccharomycetales</taxon>
        <taxon>Saccharomycetaceae</taxon>
        <taxon>Arxiozyma</taxon>
    </lineage>
</organism>
<protein>
    <recommendedName>
        <fullName evidence="3 8">Histidinol-phosphatase</fullName>
        <shortName evidence="8">HolPase</shortName>
        <ecNumber evidence="3 8">3.1.3.15</ecNumber>
    </recommendedName>
</protein>
<comment type="caution">
    <text evidence="10">The sequence shown here is derived from an EMBL/GenBank/DDBJ whole genome shotgun (WGS) entry which is preliminary data.</text>
</comment>
<keyword evidence="11" id="KW-1185">Reference proteome</keyword>
<evidence type="ECO:0000256" key="5">
    <source>
        <dbReference type="ARBA" id="ARBA00022801"/>
    </source>
</evidence>
<accession>A0AAN7WTI0</accession>
<dbReference type="InterPro" id="IPR010140">
    <property type="entry name" value="Histidinol_P_phosphatase_HisJ"/>
</dbReference>
<dbReference type="EC" id="3.1.3.15" evidence="3 8"/>
<evidence type="ECO:0000256" key="1">
    <source>
        <dbReference type="ARBA" id="ARBA00004970"/>
    </source>
</evidence>
<dbReference type="InterPro" id="IPR016195">
    <property type="entry name" value="Pol/histidinol_Pase-like"/>
</dbReference>
<proteinExistence type="inferred from homology"/>
<evidence type="ECO:0000256" key="7">
    <source>
        <dbReference type="ARBA" id="ARBA00049158"/>
    </source>
</evidence>
<dbReference type="Proteomes" id="UP001306508">
    <property type="component" value="Unassembled WGS sequence"/>
</dbReference>
<dbReference type="GO" id="GO:0005737">
    <property type="term" value="C:cytoplasm"/>
    <property type="evidence" value="ECO:0007669"/>
    <property type="project" value="TreeGrafter"/>
</dbReference>
<evidence type="ECO:0000256" key="4">
    <source>
        <dbReference type="ARBA" id="ARBA00022605"/>
    </source>
</evidence>
<dbReference type="InterPro" id="IPR004013">
    <property type="entry name" value="PHP_dom"/>
</dbReference>
<dbReference type="FunFam" id="3.20.20.140:FF:000088">
    <property type="entry name" value="Histidinol-phosphatase"/>
    <property type="match status" value="1"/>
</dbReference>
<dbReference type="PANTHER" id="PTHR21039:SF0">
    <property type="entry name" value="HISTIDINOL-PHOSPHATASE"/>
    <property type="match status" value="1"/>
</dbReference>
<reference evidence="11" key="1">
    <citation type="submission" date="2023-07" db="EMBL/GenBank/DDBJ databases">
        <title>A draft genome of Kazachstania heterogenica Y-27499.</title>
        <authorList>
            <person name="Donic C."/>
            <person name="Kralova J.S."/>
            <person name="Fidel L."/>
            <person name="Ben-Dor S."/>
            <person name="Jung S."/>
        </authorList>
    </citation>
    <scope>NUCLEOTIDE SEQUENCE [LARGE SCALE GENOMIC DNA]</scope>
    <source>
        <strain evidence="11">Y27499</strain>
    </source>
</reference>
<dbReference type="Gene3D" id="3.20.20.140">
    <property type="entry name" value="Metal-dependent hydrolases"/>
    <property type="match status" value="1"/>
</dbReference>
<keyword evidence="5 8" id="KW-0378">Hydrolase</keyword>
<dbReference type="GO" id="GO:0000105">
    <property type="term" value="P:L-histidine biosynthetic process"/>
    <property type="evidence" value="ECO:0007669"/>
    <property type="project" value="UniProtKB-UniRule"/>
</dbReference>
<evidence type="ECO:0000256" key="8">
    <source>
        <dbReference type="RuleBase" id="RU366003"/>
    </source>
</evidence>
<keyword evidence="6 8" id="KW-0368">Histidine biosynthesis</keyword>
<evidence type="ECO:0000256" key="2">
    <source>
        <dbReference type="ARBA" id="ARBA00009152"/>
    </source>
</evidence>
<evidence type="ECO:0000256" key="3">
    <source>
        <dbReference type="ARBA" id="ARBA00013085"/>
    </source>
</evidence>
<sequence>MYSHHSHSGSYCQHGSSPLESMIEQAETLQMKLFCLTEHIPRKNAKYLYPEEKNDSTDTVNLTRLEDDFTNFVLHAQKIKRERSDGPTKYIIGMEVESCDDDQIMYTKEIMNKYEGIIKFCVGSVHHVNGIPIDFDSDFWNLALKSCDNNIKTFLITYFNDQYKMLQVIKPLIVGHFDVYKLFLPKDLEIDCESGEVVDRNVKDQSLSTIRNTKTIKDIPSLINHWDEVKDVVVRNLKFISSYGGLLEINTSALRKNLAEPYPGKDICALAKEYSGSKFVLSDDSHSVSQVATCYLKALHFITDIIQLEKVYYLNETAAGHLEILHRSIEEFKNDPFWLNKKLT</sequence>
<feature type="domain" description="PHP" evidence="9">
    <location>
        <begin position="4"/>
        <end position="252"/>
    </location>
</feature>
<name>A0AAN7WTI0_9SACH</name>
<evidence type="ECO:0000256" key="6">
    <source>
        <dbReference type="ARBA" id="ARBA00023102"/>
    </source>
</evidence>
<dbReference type="NCBIfam" id="TIGR01856">
    <property type="entry name" value="hisJ_fam"/>
    <property type="match status" value="1"/>
</dbReference>
<dbReference type="Pfam" id="PF02811">
    <property type="entry name" value="PHP"/>
    <property type="match status" value="1"/>
</dbReference>
<comment type="similarity">
    <text evidence="2 8">Belongs to the PHP hydrolase family. HisK subfamily.</text>
</comment>